<reference evidence="1" key="1">
    <citation type="submission" date="2022-05" db="EMBL/GenBank/DDBJ databases">
        <title>Comparative Genomics of Spacecraft Associated Microbes.</title>
        <authorList>
            <person name="Tran M.T."/>
            <person name="Wright A."/>
            <person name="Seuylemezian A."/>
            <person name="Eisen J."/>
            <person name="Coil D."/>
        </authorList>
    </citation>
    <scope>NUCLEOTIDE SEQUENCE</scope>
    <source>
        <strain evidence="1">FAIRING 10M-2.2</strain>
    </source>
</reference>
<comment type="caution">
    <text evidence="1">The sequence shown here is derived from an EMBL/GenBank/DDBJ whole genome shotgun (WGS) entry which is preliminary data.</text>
</comment>
<accession>A0ACC6A9A3</accession>
<sequence length="325" mass="35223">MLVINAVEQKRLVDMNEVIDCVAIALQEFSAERTITPIRYSLPFANSQNTALMMPSVAEELGVLGLKVVTVAPNNPKVGKKTINGVVMLSDFQTGEPLALLEGSYLTMIRTGALSGVATKYLARQNAKNLCIIGTGEQAKGLVQAMLAVRDIEKIMLYNRTEQKATEFAAYIKEKCNIPVYIYADANEAVREADIVVTTTNSSTPVFSDTLKSGVHVNAVGSFKPAMQELPTHVISSADKVVVESKEAALEETGDLQIPMQEGVFKESDIHAELGQIISGERTGRESDQENTVFKSVGLAVVDIVVAKYFYEKAVENGMGTTVQL</sequence>
<protein>
    <submittedName>
        <fullName evidence="1">Ornithine cyclodeaminase family protein</fullName>
    </submittedName>
</protein>
<organism evidence="1 2">
    <name type="scientific">Bacillus cytotoxicus</name>
    <dbReference type="NCBI Taxonomy" id="580165"/>
    <lineage>
        <taxon>Bacteria</taxon>
        <taxon>Bacillati</taxon>
        <taxon>Bacillota</taxon>
        <taxon>Bacilli</taxon>
        <taxon>Bacillales</taxon>
        <taxon>Bacillaceae</taxon>
        <taxon>Bacillus</taxon>
        <taxon>Bacillus cereus group</taxon>
    </lineage>
</organism>
<keyword evidence="2" id="KW-1185">Reference proteome</keyword>
<dbReference type="EMBL" id="JAMBOP010000021">
    <property type="protein sequence ID" value="MCM3737293.1"/>
    <property type="molecule type" value="Genomic_DNA"/>
</dbReference>
<evidence type="ECO:0000313" key="2">
    <source>
        <dbReference type="Proteomes" id="UP001202289"/>
    </source>
</evidence>
<dbReference type="Proteomes" id="UP001202289">
    <property type="component" value="Unassembled WGS sequence"/>
</dbReference>
<name>A0ACC6A9A3_9BACI</name>
<proteinExistence type="predicted"/>
<evidence type="ECO:0000313" key="1">
    <source>
        <dbReference type="EMBL" id="MCM3737293.1"/>
    </source>
</evidence>
<gene>
    <name evidence="1" type="ORF">M3215_16170</name>
</gene>